<evidence type="ECO:0000313" key="2">
    <source>
        <dbReference type="EMBL" id="MBD9357494.1"/>
    </source>
</evidence>
<keyword evidence="3" id="KW-1185">Reference proteome</keyword>
<keyword evidence="1" id="KW-0472">Membrane</keyword>
<evidence type="ECO:0000313" key="3">
    <source>
        <dbReference type="Proteomes" id="UP000652176"/>
    </source>
</evidence>
<comment type="caution">
    <text evidence="2">The sequence shown here is derived from an EMBL/GenBank/DDBJ whole genome shotgun (WGS) entry which is preliminary data.</text>
</comment>
<keyword evidence="1" id="KW-1133">Transmembrane helix</keyword>
<accession>A0ABR9D303</accession>
<dbReference type="RefSeq" id="WP_192375769.1">
    <property type="nucleotide sequence ID" value="NZ_CAJHIV010000001.1"/>
</dbReference>
<dbReference type="Proteomes" id="UP000652176">
    <property type="component" value="Unassembled WGS sequence"/>
</dbReference>
<dbReference type="EMBL" id="JACXSS010000001">
    <property type="protein sequence ID" value="MBD9357494.1"/>
    <property type="molecule type" value="Genomic_DNA"/>
</dbReference>
<protein>
    <submittedName>
        <fullName evidence="2">Uncharacterized protein</fullName>
    </submittedName>
</protein>
<keyword evidence="1" id="KW-0812">Transmembrane</keyword>
<evidence type="ECO:0000256" key="1">
    <source>
        <dbReference type="SAM" id="Phobius"/>
    </source>
</evidence>
<sequence>MSYLCLAVSPSGAVSGVEVAAANSCTSAEYIAVMAQGYTDAPTLTDLFAIPIADDLQQAFMIGFALPVICYLTAWAYQSVIGWFEKKQGE</sequence>
<feature type="transmembrane region" description="Helical" evidence="1">
    <location>
        <begin position="59"/>
        <end position="77"/>
    </location>
</feature>
<reference evidence="2 3" key="1">
    <citation type="submission" date="2020-09" db="EMBL/GenBank/DDBJ databases">
        <title>Methylomonas albis sp. nov. and Methylomonas fluvii sp. nov.: Two cold-adapted methanotrophs from the River Elbe and an amended description of Methylovulum psychrotolerans strain Eb1.</title>
        <authorList>
            <person name="Bussmann I.K."/>
            <person name="Klings K.-W."/>
            <person name="Warnstedt J."/>
            <person name="Hoppert M."/>
            <person name="Saborowski A."/>
            <person name="Horn F."/>
            <person name="Liebner S."/>
        </authorList>
    </citation>
    <scope>NUCLEOTIDE SEQUENCE [LARGE SCALE GENOMIC DNA]</scope>
    <source>
        <strain evidence="2 3">EbA</strain>
    </source>
</reference>
<proteinExistence type="predicted"/>
<organism evidence="2 3">
    <name type="scientific">Methylomonas albis</name>
    <dbReference type="NCBI Taxonomy" id="1854563"/>
    <lineage>
        <taxon>Bacteria</taxon>
        <taxon>Pseudomonadati</taxon>
        <taxon>Pseudomonadota</taxon>
        <taxon>Gammaproteobacteria</taxon>
        <taxon>Methylococcales</taxon>
        <taxon>Methylococcaceae</taxon>
        <taxon>Methylomonas</taxon>
    </lineage>
</organism>
<name>A0ABR9D303_9GAMM</name>
<gene>
    <name evidence="2" type="ORF">IE877_16695</name>
</gene>